<keyword evidence="1" id="KW-1133">Transmembrane helix</keyword>
<evidence type="ECO:0000256" key="1">
    <source>
        <dbReference type="SAM" id="Phobius"/>
    </source>
</evidence>
<sequence length="160" mass="18959">MTTWKEIPQTTFNTAIKQYYHALVTQYGYPMSQSKHSSITKITIEHINKCYNIACILSIPLGFLFLGFKYHLLLLLNLFHLPLAKPRRKRPVGFLHRFQIYAAFCVRLHLFNSLFLTFFCFHYCFSDSFGWKTSHSSLKTLQLSWLDPFTLYCTHFPFEL</sequence>
<keyword evidence="1" id="KW-0472">Membrane</keyword>
<proteinExistence type="predicted"/>
<comment type="caution">
    <text evidence="2">The sequence shown here is derived from an EMBL/GenBank/DDBJ whole genome shotgun (WGS) entry which is preliminary data.</text>
</comment>
<keyword evidence="1" id="KW-0812">Transmembrane</keyword>
<dbReference type="EMBL" id="JPKZ01000346">
    <property type="protein sequence ID" value="KHN87716.1"/>
    <property type="molecule type" value="Genomic_DNA"/>
</dbReference>
<organism evidence="2 3">
    <name type="scientific">Toxocara canis</name>
    <name type="common">Canine roundworm</name>
    <dbReference type="NCBI Taxonomy" id="6265"/>
    <lineage>
        <taxon>Eukaryota</taxon>
        <taxon>Metazoa</taxon>
        <taxon>Ecdysozoa</taxon>
        <taxon>Nematoda</taxon>
        <taxon>Chromadorea</taxon>
        <taxon>Rhabditida</taxon>
        <taxon>Spirurina</taxon>
        <taxon>Ascaridomorpha</taxon>
        <taxon>Ascaridoidea</taxon>
        <taxon>Toxocaridae</taxon>
        <taxon>Toxocara</taxon>
    </lineage>
</organism>
<feature type="non-terminal residue" evidence="2">
    <location>
        <position position="160"/>
    </location>
</feature>
<gene>
    <name evidence="2" type="ORF">Tcan_01141</name>
</gene>
<name>A0A0B2VW13_TOXCA</name>
<feature type="transmembrane region" description="Helical" evidence="1">
    <location>
        <begin position="51"/>
        <end position="80"/>
    </location>
</feature>
<evidence type="ECO:0000313" key="3">
    <source>
        <dbReference type="Proteomes" id="UP000031036"/>
    </source>
</evidence>
<dbReference type="AlphaFoldDB" id="A0A0B2VW13"/>
<accession>A0A0B2VW13</accession>
<keyword evidence="3" id="KW-1185">Reference proteome</keyword>
<feature type="transmembrane region" description="Helical" evidence="1">
    <location>
        <begin position="100"/>
        <end position="125"/>
    </location>
</feature>
<dbReference type="Proteomes" id="UP000031036">
    <property type="component" value="Unassembled WGS sequence"/>
</dbReference>
<evidence type="ECO:0000313" key="2">
    <source>
        <dbReference type="EMBL" id="KHN87716.1"/>
    </source>
</evidence>
<reference evidence="2 3" key="1">
    <citation type="submission" date="2014-11" db="EMBL/GenBank/DDBJ databases">
        <title>Genetic blueprint of the zoonotic pathogen Toxocara canis.</title>
        <authorList>
            <person name="Zhu X.-Q."/>
            <person name="Korhonen P.K."/>
            <person name="Cai H."/>
            <person name="Young N.D."/>
            <person name="Nejsum P."/>
            <person name="von Samson-Himmelstjerna G."/>
            <person name="Boag P.R."/>
            <person name="Tan P."/>
            <person name="Li Q."/>
            <person name="Min J."/>
            <person name="Yang Y."/>
            <person name="Wang X."/>
            <person name="Fang X."/>
            <person name="Hall R.S."/>
            <person name="Hofmann A."/>
            <person name="Sternberg P.W."/>
            <person name="Jex A.R."/>
            <person name="Gasser R.B."/>
        </authorList>
    </citation>
    <scope>NUCLEOTIDE SEQUENCE [LARGE SCALE GENOMIC DNA]</scope>
    <source>
        <strain evidence="2">PN_DK_2014</strain>
    </source>
</reference>
<protein>
    <submittedName>
        <fullName evidence="2">Uncharacterized protein</fullName>
    </submittedName>
</protein>